<dbReference type="InterPro" id="IPR004476">
    <property type="entry name" value="RNase_II/RNase_R"/>
</dbReference>
<dbReference type="Gene3D" id="2.40.50.140">
    <property type="entry name" value="Nucleic acid-binding proteins"/>
    <property type="match status" value="2"/>
</dbReference>
<evidence type="ECO:0000313" key="11">
    <source>
        <dbReference type="EMBL" id="EIT68225.1"/>
    </source>
</evidence>
<evidence type="ECO:0000256" key="4">
    <source>
        <dbReference type="ARBA" id="ARBA00022722"/>
    </source>
</evidence>
<dbReference type="SMART" id="SM00955">
    <property type="entry name" value="RNB"/>
    <property type="match status" value="1"/>
</dbReference>
<evidence type="ECO:0000256" key="9">
    <source>
        <dbReference type="SAM" id="MobiDB-lite"/>
    </source>
</evidence>
<keyword evidence="3 8" id="KW-0963">Cytoplasm</keyword>
<evidence type="ECO:0000256" key="7">
    <source>
        <dbReference type="ARBA" id="ARBA00022884"/>
    </source>
</evidence>
<evidence type="ECO:0000256" key="1">
    <source>
        <dbReference type="ARBA" id="ARBA00001849"/>
    </source>
</evidence>
<evidence type="ECO:0000256" key="2">
    <source>
        <dbReference type="ARBA" id="ARBA00004496"/>
    </source>
</evidence>
<dbReference type="InterPro" id="IPR050180">
    <property type="entry name" value="RNR_Ribonuclease"/>
</dbReference>
<dbReference type="GO" id="GO:0006402">
    <property type="term" value="P:mRNA catabolic process"/>
    <property type="evidence" value="ECO:0007669"/>
    <property type="project" value="TreeGrafter"/>
</dbReference>
<evidence type="ECO:0000256" key="6">
    <source>
        <dbReference type="ARBA" id="ARBA00022839"/>
    </source>
</evidence>
<dbReference type="InterPro" id="IPR011129">
    <property type="entry name" value="CSD"/>
</dbReference>
<dbReference type="PROSITE" id="PS50126">
    <property type="entry name" value="S1"/>
    <property type="match status" value="1"/>
</dbReference>
<proteinExistence type="inferred from homology"/>
<dbReference type="InterPro" id="IPR001900">
    <property type="entry name" value="RNase_II/R"/>
</dbReference>
<reference evidence="11 12" key="1">
    <citation type="journal article" date="2012" name="J. Bacteriol.">
        <title>Genome Sequence of n-Alkane-Degrading Hydrocarboniphaga effusa Strain AP103T (ATCC BAA-332T).</title>
        <authorList>
            <person name="Chang H.K."/>
            <person name="Zylstra G.J."/>
            <person name="Chae J.C."/>
        </authorList>
    </citation>
    <scope>NUCLEOTIDE SEQUENCE [LARGE SCALE GENOMIC DNA]</scope>
    <source>
        <strain evidence="11 12">AP103</strain>
    </source>
</reference>
<feature type="region of interest" description="Disordered" evidence="9">
    <location>
        <begin position="749"/>
        <end position="781"/>
    </location>
</feature>
<dbReference type="Pfam" id="PF08206">
    <property type="entry name" value="OB_RNB"/>
    <property type="match status" value="1"/>
</dbReference>
<dbReference type="SMART" id="SM00316">
    <property type="entry name" value="S1"/>
    <property type="match status" value="2"/>
</dbReference>
<evidence type="ECO:0000256" key="8">
    <source>
        <dbReference type="HAMAP-Rule" id="MF_01895"/>
    </source>
</evidence>
<feature type="compositionally biased region" description="Basic and acidic residues" evidence="9">
    <location>
        <begin position="749"/>
        <end position="761"/>
    </location>
</feature>
<evidence type="ECO:0000256" key="5">
    <source>
        <dbReference type="ARBA" id="ARBA00022801"/>
    </source>
</evidence>
<dbReference type="InterPro" id="IPR013223">
    <property type="entry name" value="RNase_B_OB_dom"/>
</dbReference>
<comment type="caution">
    <text evidence="11">The sequence shown here is derived from an EMBL/GenBank/DDBJ whole genome shotgun (WGS) entry which is preliminary data.</text>
</comment>
<dbReference type="InterPro" id="IPR003029">
    <property type="entry name" value="S1_domain"/>
</dbReference>
<dbReference type="CDD" id="cd04471">
    <property type="entry name" value="S1_RNase_R"/>
    <property type="match status" value="1"/>
</dbReference>
<dbReference type="Proteomes" id="UP000003704">
    <property type="component" value="Unassembled WGS sequence"/>
</dbReference>
<dbReference type="EC" id="3.1.13.1" evidence="8"/>
<dbReference type="GO" id="GO:0003723">
    <property type="term" value="F:RNA binding"/>
    <property type="evidence" value="ECO:0007669"/>
    <property type="project" value="UniProtKB-UniRule"/>
</dbReference>
<dbReference type="InterPro" id="IPR011805">
    <property type="entry name" value="RNase_R"/>
</dbReference>
<keyword evidence="12" id="KW-1185">Reference proteome</keyword>
<keyword evidence="5 8" id="KW-0378">Hydrolase</keyword>
<dbReference type="InterPro" id="IPR012340">
    <property type="entry name" value="NA-bd_OB-fold"/>
</dbReference>
<comment type="catalytic activity">
    <reaction evidence="1 8">
        <text>Exonucleolytic cleavage in the 3'- to 5'-direction to yield nucleoside 5'-phosphates.</text>
        <dbReference type="EC" id="3.1.13.1"/>
    </reaction>
</comment>
<dbReference type="SUPFAM" id="SSF50249">
    <property type="entry name" value="Nucleic acid-binding proteins"/>
    <property type="match status" value="4"/>
</dbReference>
<dbReference type="HAMAP" id="MF_01895">
    <property type="entry name" value="RNase_R"/>
    <property type="match status" value="1"/>
</dbReference>
<dbReference type="Pfam" id="PF00575">
    <property type="entry name" value="S1"/>
    <property type="match status" value="1"/>
</dbReference>
<comment type="function">
    <text evidence="8">3'-5' exoribonuclease that releases 5'-nucleoside monophosphates and is involved in maturation of structured RNAs.</text>
</comment>
<dbReference type="EMBL" id="AKGD01000004">
    <property type="protein sequence ID" value="EIT68225.1"/>
    <property type="molecule type" value="Genomic_DNA"/>
</dbReference>
<sequence>MSMKPKNRSNTTDWQSRDPNFNAEQGRYEDPVPSRALILETLKAHDGPLNVDELIGTFQLTKLNQQSAFEKRLAAMIRDGQLVQNRKGAYGPVAQMNAIPGVIQAHRDGFGFLIRDEGGPDIFLPPRQMRSVMNGDRVLVRITGTDFKGRPEGTLVEVIERGSREVVGRLHVDQGISYVIPDNPRVQQDLLIPPEARGGAKQGQMVVAEITAPPGHRTLPVGKVIEILGDHLAPGMEIEAAIRAHNLPYVFPHEVEAQAARIPDTVQPSQIAGRKDLRDLPLVTIDGADARDFDDAVYAKPMRKGLLGGGGGWTLWVAIADVAAYVTPDSPLDVEALTRGNSVYFPQRVIPMLPEKLSNGLCSLNPNVDRLCMVCEMRVMPDGEVAKSVFYEAVMRSQARLIYEDVAAILDDPKGPEAQNVPHVVPHLLVLNQVFEALLAAREKRGAIDFDTTETRIVFDGERKIDRVVPIKRNRAHRLIEECMVAANVESARRVAKMKIAAPYRVHEKPDAVKVQALREFLTERGLKLAGSDRPETQDYAAMLSRTKDRPDQPLIQTVMLRSLMQARYSAENLGHFGLALTHYSHFTSPIRRYPDLLLHRALKHLIHKKPAKEFAYSVDAIEKHGAHCSMTERRADEATREVTTWLKCEYMSHHVGEEHDGLVSGVAPFGLFIELSGLYVEGLVHVSQLKNDYYQFEARHHRLIGDRSGQTYNLGDSVRVKVVRVNLDERKIDLELLAVKTANGRSLKIKDVPRESRAQQEPKSGPGHKPKNSKSRRKGR</sequence>
<evidence type="ECO:0000313" key="12">
    <source>
        <dbReference type="Proteomes" id="UP000003704"/>
    </source>
</evidence>
<dbReference type="InterPro" id="IPR022966">
    <property type="entry name" value="RNase_II/R_CS"/>
</dbReference>
<feature type="domain" description="S1 motif" evidence="10">
    <location>
        <begin position="657"/>
        <end position="738"/>
    </location>
</feature>
<comment type="similarity">
    <text evidence="8">Belongs to the RNR ribonuclease family. RNase R subfamily.</text>
</comment>
<feature type="compositionally biased region" description="Basic residues" evidence="9">
    <location>
        <begin position="767"/>
        <end position="781"/>
    </location>
</feature>
<dbReference type="PATRIC" id="fig|1172194.4.peg.4520"/>
<dbReference type="STRING" id="1172194.WQQ_46600"/>
<dbReference type="NCBIfam" id="TIGR02063">
    <property type="entry name" value="RNase_R"/>
    <property type="match status" value="1"/>
</dbReference>
<dbReference type="NCBIfam" id="TIGR00358">
    <property type="entry name" value="3_prime_RNase"/>
    <property type="match status" value="1"/>
</dbReference>
<feature type="region of interest" description="Disordered" evidence="9">
    <location>
        <begin position="1"/>
        <end position="29"/>
    </location>
</feature>
<dbReference type="PANTHER" id="PTHR23355:SF9">
    <property type="entry name" value="DIS3-LIKE EXONUCLEASE 2"/>
    <property type="match status" value="1"/>
</dbReference>
<dbReference type="AlphaFoldDB" id="I8T2R8"/>
<organism evidence="11 12">
    <name type="scientific">Hydrocarboniphaga effusa AP103</name>
    <dbReference type="NCBI Taxonomy" id="1172194"/>
    <lineage>
        <taxon>Bacteria</taxon>
        <taxon>Pseudomonadati</taxon>
        <taxon>Pseudomonadota</taxon>
        <taxon>Gammaproteobacteria</taxon>
        <taxon>Nevskiales</taxon>
        <taxon>Nevskiaceae</taxon>
        <taxon>Hydrocarboniphaga</taxon>
    </lineage>
</organism>
<dbReference type="Pfam" id="PF00773">
    <property type="entry name" value="RNB"/>
    <property type="match status" value="1"/>
</dbReference>
<gene>
    <name evidence="8" type="primary">rnr</name>
    <name evidence="11" type="ORF">WQQ_46600</name>
</gene>
<keyword evidence="4 8" id="KW-0540">Nuclease</keyword>
<evidence type="ECO:0000259" key="10">
    <source>
        <dbReference type="PROSITE" id="PS50126"/>
    </source>
</evidence>
<dbReference type="GO" id="GO:0008859">
    <property type="term" value="F:exoribonuclease II activity"/>
    <property type="evidence" value="ECO:0007669"/>
    <property type="project" value="UniProtKB-UniRule"/>
</dbReference>
<evidence type="ECO:0000256" key="3">
    <source>
        <dbReference type="ARBA" id="ARBA00022490"/>
    </source>
</evidence>
<dbReference type="Pfam" id="PF17876">
    <property type="entry name" value="CSD2"/>
    <property type="match status" value="1"/>
</dbReference>
<name>I8T2R8_9GAMM</name>
<dbReference type="InterPro" id="IPR040476">
    <property type="entry name" value="CSD2"/>
</dbReference>
<keyword evidence="7 8" id="KW-0694">RNA-binding</keyword>
<accession>I8T2R8</accession>
<dbReference type="SMART" id="SM00357">
    <property type="entry name" value="CSP"/>
    <property type="match status" value="1"/>
</dbReference>
<protein>
    <recommendedName>
        <fullName evidence="8">Ribonuclease R</fullName>
        <shortName evidence="8">RNase R</shortName>
        <ecNumber evidence="8">3.1.13.1</ecNumber>
    </recommendedName>
</protein>
<feature type="compositionally biased region" description="Polar residues" evidence="9">
    <location>
        <begin position="8"/>
        <end position="23"/>
    </location>
</feature>
<keyword evidence="6 8" id="KW-0269">Exonuclease</keyword>
<dbReference type="PROSITE" id="PS01175">
    <property type="entry name" value="RIBONUCLEASE_II"/>
    <property type="match status" value="1"/>
</dbReference>
<comment type="subcellular location">
    <subcellularLocation>
        <location evidence="2 8">Cytoplasm</location>
    </subcellularLocation>
</comment>
<dbReference type="PANTHER" id="PTHR23355">
    <property type="entry name" value="RIBONUCLEASE"/>
    <property type="match status" value="1"/>
</dbReference>
<dbReference type="GO" id="GO:0005829">
    <property type="term" value="C:cytosol"/>
    <property type="evidence" value="ECO:0007669"/>
    <property type="project" value="TreeGrafter"/>
</dbReference>